<feature type="transmembrane region" description="Helical" evidence="8">
    <location>
        <begin position="36"/>
        <end position="57"/>
    </location>
</feature>
<dbReference type="AlphaFoldDB" id="A0A813NNF1"/>
<dbReference type="PANTHER" id="PTHR24243:SF233">
    <property type="entry name" value="THYROTROPIN-RELEASING HORMONE RECEPTOR"/>
    <property type="match status" value="1"/>
</dbReference>
<dbReference type="GO" id="GO:0005886">
    <property type="term" value="C:plasma membrane"/>
    <property type="evidence" value="ECO:0007669"/>
    <property type="project" value="TreeGrafter"/>
</dbReference>
<comment type="caution">
    <text evidence="10">The sequence shown here is derived from an EMBL/GenBank/DDBJ whole genome shotgun (WGS) entry which is preliminary data.</text>
</comment>
<feature type="transmembrane region" description="Helical" evidence="8">
    <location>
        <begin position="114"/>
        <end position="138"/>
    </location>
</feature>
<dbReference type="InterPro" id="IPR000276">
    <property type="entry name" value="GPCR_Rhodpsn"/>
</dbReference>
<feature type="transmembrane region" description="Helical" evidence="8">
    <location>
        <begin position="199"/>
        <end position="229"/>
    </location>
</feature>
<evidence type="ECO:0000256" key="5">
    <source>
        <dbReference type="ARBA" id="ARBA00023136"/>
    </source>
</evidence>
<feature type="transmembrane region" description="Helical" evidence="8">
    <location>
        <begin position="159"/>
        <end position="179"/>
    </location>
</feature>
<keyword evidence="3 8" id="KW-1133">Transmembrane helix</keyword>
<dbReference type="Proteomes" id="UP000663852">
    <property type="component" value="Unassembled WGS sequence"/>
</dbReference>
<comment type="subcellular location">
    <subcellularLocation>
        <location evidence="1">Membrane</location>
        <topology evidence="1">Multi-pass membrane protein</topology>
    </subcellularLocation>
</comment>
<keyword evidence="7" id="KW-0807">Transducer</keyword>
<feature type="transmembrane region" description="Helical" evidence="8">
    <location>
        <begin position="69"/>
        <end position="86"/>
    </location>
</feature>
<keyword evidence="6" id="KW-0675">Receptor</keyword>
<dbReference type="PROSITE" id="PS50262">
    <property type="entry name" value="G_PROTEIN_RECEP_F1_2"/>
    <property type="match status" value="1"/>
</dbReference>
<dbReference type="InterPro" id="IPR017452">
    <property type="entry name" value="GPCR_Rhodpsn_7TM"/>
</dbReference>
<dbReference type="OrthoDB" id="10017612at2759"/>
<evidence type="ECO:0000256" key="4">
    <source>
        <dbReference type="ARBA" id="ARBA00023040"/>
    </source>
</evidence>
<proteinExistence type="predicted"/>
<dbReference type="Pfam" id="PF00001">
    <property type="entry name" value="7tm_1"/>
    <property type="match status" value="1"/>
</dbReference>
<keyword evidence="5 8" id="KW-0472">Membrane</keyword>
<accession>A0A813NNF1</accession>
<dbReference type="EMBL" id="CAJNOJ010000004">
    <property type="protein sequence ID" value="CAF0742295.1"/>
    <property type="molecule type" value="Genomic_DNA"/>
</dbReference>
<evidence type="ECO:0000259" key="9">
    <source>
        <dbReference type="PROSITE" id="PS50262"/>
    </source>
</evidence>
<keyword evidence="4" id="KW-0297">G-protein coupled receptor</keyword>
<name>A0A813NNF1_ADIRI</name>
<dbReference type="PANTHER" id="PTHR24243">
    <property type="entry name" value="G-PROTEIN COUPLED RECEPTOR"/>
    <property type="match status" value="1"/>
</dbReference>
<gene>
    <name evidence="10" type="ORF">EDS130_LOCUS1809</name>
</gene>
<reference evidence="10" key="1">
    <citation type="submission" date="2021-02" db="EMBL/GenBank/DDBJ databases">
        <authorList>
            <person name="Nowell W R."/>
        </authorList>
    </citation>
    <scope>NUCLEOTIDE SEQUENCE</scope>
</reference>
<dbReference type="SUPFAM" id="SSF81321">
    <property type="entry name" value="Family A G protein-coupled receptor-like"/>
    <property type="match status" value="1"/>
</dbReference>
<keyword evidence="2 8" id="KW-0812">Transmembrane</keyword>
<feature type="transmembrane region" description="Helical" evidence="8">
    <location>
        <begin position="297"/>
        <end position="319"/>
    </location>
</feature>
<evidence type="ECO:0000256" key="2">
    <source>
        <dbReference type="ARBA" id="ARBA00022692"/>
    </source>
</evidence>
<evidence type="ECO:0000313" key="10">
    <source>
        <dbReference type="EMBL" id="CAF0742295.1"/>
    </source>
</evidence>
<dbReference type="Gene3D" id="1.20.1070.10">
    <property type="entry name" value="Rhodopsin 7-helix transmembrane proteins"/>
    <property type="match status" value="1"/>
</dbReference>
<protein>
    <recommendedName>
        <fullName evidence="9">G-protein coupled receptors family 1 profile domain-containing protein</fullName>
    </recommendedName>
</protein>
<organism evidence="10 11">
    <name type="scientific">Adineta ricciae</name>
    <name type="common">Rotifer</name>
    <dbReference type="NCBI Taxonomy" id="249248"/>
    <lineage>
        <taxon>Eukaryota</taxon>
        <taxon>Metazoa</taxon>
        <taxon>Spiralia</taxon>
        <taxon>Gnathifera</taxon>
        <taxon>Rotifera</taxon>
        <taxon>Eurotatoria</taxon>
        <taxon>Bdelloidea</taxon>
        <taxon>Adinetida</taxon>
        <taxon>Adinetidae</taxon>
        <taxon>Adineta</taxon>
    </lineage>
</organism>
<evidence type="ECO:0000256" key="8">
    <source>
        <dbReference type="SAM" id="Phobius"/>
    </source>
</evidence>
<evidence type="ECO:0000256" key="3">
    <source>
        <dbReference type="ARBA" id="ARBA00022989"/>
    </source>
</evidence>
<evidence type="ECO:0000256" key="6">
    <source>
        <dbReference type="ARBA" id="ARBA00023170"/>
    </source>
</evidence>
<evidence type="ECO:0000313" key="11">
    <source>
        <dbReference type="Proteomes" id="UP000663852"/>
    </source>
</evidence>
<evidence type="ECO:0000256" key="1">
    <source>
        <dbReference type="ARBA" id="ARBA00004141"/>
    </source>
</evidence>
<feature type="domain" description="G-protein coupled receptors family 1 profile" evidence="9">
    <location>
        <begin position="51"/>
        <end position="312"/>
    </location>
</feature>
<sequence>MKLNTAINYQQQTFQIMNNTDEMLLLQRYNYLSEQITKYIGTFLYAICLLGTIMNIGTFLQQTYHSRACSLYLLMASVCDLFHLNLDPLTNILQYGFHYDWTINKWTYCKTKSYFAYVFTVTSGTLTTSASITQYFLSSENNSHWYYARRHIGIRFIKIIPVFWFIIGIPVFFCSTRFYHPFQNNRYICSNPARHIACYTIRLIYVCILNGFLPPFIMMIFGFLTHRNIHKRHLHLKRRSIRIRQINQQLTSMLILQAIKSTIASIPYSIFNCYWLSTIHSPKSLLLQAKENLIHQFSYLLFWSNYTSFLIYLCSSDIFRHQCIKVLRKTWCCFYGTDQQQNHNERQTHVQLMCRTKEQL</sequence>
<evidence type="ECO:0000256" key="7">
    <source>
        <dbReference type="ARBA" id="ARBA00023224"/>
    </source>
</evidence>
<dbReference type="GO" id="GO:0004930">
    <property type="term" value="F:G protein-coupled receptor activity"/>
    <property type="evidence" value="ECO:0007669"/>
    <property type="project" value="UniProtKB-KW"/>
</dbReference>